<comment type="caution">
    <text evidence="2">The sequence shown here is derived from an EMBL/GenBank/DDBJ whole genome shotgun (WGS) entry which is preliminary data.</text>
</comment>
<dbReference type="OrthoDB" id="288942at2759"/>
<evidence type="ECO:0000256" key="1">
    <source>
        <dbReference type="SAM" id="Coils"/>
    </source>
</evidence>
<keyword evidence="1" id="KW-0175">Coiled coil</keyword>
<evidence type="ECO:0000313" key="2">
    <source>
        <dbReference type="EMBL" id="KAF5315259.1"/>
    </source>
</evidence>
<accession>A0A8H5B218</accession>
<dbReference type="PANTHER" id="PTHR42085">
    <property type="entry name" value="F-BOX DOMAIN-CONTAINING PROTEIN"/>
    <property type="match status" value="1"/>
</dbReference>
<dbReference type="InterPro" id="IPR038883">
    <property type="entry name" value="AN11006-like"/>
</dbReference>
<reference evidence="2 3" key="1">
    <citation type="journal article" date="2020" name="ISME J.">
        <title>Uncovering the hidden diversity of litter-decomposition mechanisms in mushroom-forming fungi.</title>
        <authorList>
            <person name="Floudas D."/>
            <person name="Bentzer J."/>
            <person name="Ahren D."/>
            <person name="Johansson T."/>
            <person name="Persson P."/>
            <person name="Tunlid A."/>
        </authorList>
    </citation>
    <scope>NUCLEOTIDE SEQUENCE [LARGE SCALE GENOMIC DNA]</scope>
    <source>
        <strain evidence="2 3">CBS 101986</strain>
    </source>
</reference>
<name>A0A8H5B218_9AGAR</name>
<protein>
    <submittedName>
        <fullName evidence="2">Uncharacterized protein</fullName>
    </submittedName>
</protein>
<dbReference type="Proteomes" id="UP000567179">
    <property type="component" value="Unassembled WGS sequence"/>
</dbReference>
<feature type="coiled-coil region" evidence="1">
    <location>
        <begin position="225"/>
        <end position="252"/>
    </location>
</feature>
<dbReference type="AlphaFoldDB" id="A0A8H5B218"/>
<gene>
    <name evidence="2" type="ORF">D9619_006954</name>
</gene>
<proteinExistence type="predicted"/>
<sequence>MCIHPHKAVSIRRSLCRQLNMSNFPAAPPLFVPCYQRSATIVIPLQPVHSLIATLQGDENPQTDSPLFSAVPSELRNAIFRFMLTSYDDKAAPYPEGNHYNRPGYRFRQRIDTALLSTCRRIYREAHILPVSLNEHVFWAGRGPPGVKCSADPVGQFSRLTVEQREAIDSVHLFTQMYWLEGTFPPLCNSDRFRMKNLKVTIRHGDWWNWESNQPLVMKNNWTGNLKAITNLESFEMELETLERDKSQLEAIVKLMQSWRIKLGNGRVLTTEGKKVVPSRYSGPTNYEGLRYDVQKSRWLWDSRRRRQDTTAPTAPAPPLYYVGYTLLWTAKHVPFEH</sequence>
<evidence type="ECO:0000313" key="3">
    <source>
        <dbReference type="Proteomes" id="UP000567179"/>
    </source>
</evidence>
<keyword evidence="3" id="KW-1185">Reference proteome</keyword>
<dbReference type="EMBL" id="JAACJJ010000043">
    <property type="protein sequence ID" value="KAF5315259.1"/>
    <property type="molecule type" value="Genomic_DNA"/>
</dbReference>
<dbReference type="PANTHER" id="PTHR42085:SF1">
    <property type="entry name" value="F-BOX DOMAIN-CONTAINING PROTEIN"/>
    <property type="match status" value="1"/>
</dbReference>
<organism evidence="2 3">
    <name type="scientific">Psilocybe cf. subviscida</name>
    <dbReference type="NCBI Taxonomy" id="2480587"/>
    <lineage>
        <taxon>Eukaryota</taxon>
        <taxon>Fungi</taxon>
        <taxon>Dikarya</taxon>
        <taxon>Basidiomycota</taxon>
        <taxon>Agaricomycotina</taxon>
        <taxon>Agaricomycetes</taxon>
        <taxon>Agaricomycetidae</taxon>
        <taxon>Agaricales</taxon>
        <taxon>Agaricineae</taxon>
        <taxon>Strophariaceae</taxon>
        <taxon>Psilocybe</taxon>
    </lineage>
</organism>